<dbReference type="Pfam" id="PF00563">
    <property type="entry name" value="EAL"/>
    <property type="match status" value="1"/>
</dbReference>
<proteinExistence type="predicted"/>
<dbReference type="InterPro" id="IPR043128">
    <property type="entry name" value="Rev_trsase/Diguanyl_cyclase"/>
</dbReference>
<evidence type="ECO:0000259" key="2">
    <source>
        <dbReference type="PROSITE" id="PS50887"/>
    </source>
</evidence>
<protein>
    <recommendedName>
        <fullName evidence="5">GGDEF-domain containing protein</fullName>
    </recommendedName>
</protein>
<organism evidence="3 4">
    <name type="scientific">Plantactinospora endophytica</name>
    <dbReference type="NCBI Taxonomy" id="673535"/>
    <lineage>
        <taxon>Bacteria</taxon>
        <taxon>Bacillati</taxon>
        <taxon>Actinomycetota</taxon>
        <taxon>Actinomycetes</taxon>
        <taxon>Micromonosporales</taxon>
        <taxon>Micromonosporaceae</taxon>
        <taxon>Plantactinospora</taxon>
    </lineage>
</organism>
<keyword evidence="4" id="KW-1185">Reference proteome</keyword>
<comment type="caution">
    <text evidence="3">The sequence shown here is derived from an EMBL/GenBank/DDBJ whole genome shotgun (WGS) entry which is preliminary data.</text>
</comment>
<evidence type="ECO:0000313" key="4">
    <source>
        <dbReference type="Proteomes" id="UP000646749"/>
    </source>
</evidence>
<dbReference type="InterPro" id="IPR035919">
    <property type="entry name" value="EAL_sf"/>
</dbReference>
<dbReference type="EMBL" id="BONW01000013">
    <property type="protein sequence ID" value="GIG87876.1"/>
    <property type="molecule type" value="Genomic_DNA"/>
</dbReference>
<evidence type="ECO:0000259" key="1">
    <source>
        <dbReference type="PROSITE" id="PS50883"/>
    </source>
</evidence>
<dbReference type="CDD" id="cd01948">
    <property type="entry name" value="EAL"/>
    <property type="match status" value="1"/>
</dbReference>
<dbReference type="PROSITE" id="PS50883">
    <property type="entry name" value="EAL"/>
    <property type="match status" value="1"/>
</dbReference>
<evidence type="ECO:0000313" key="3">
    <source>
        <dbReference type="EMBL" id="GIG87876.1"/>
    </source>
</evidence>
<dbReference type="PANTHER" id="PTHR33121">
    <property type="entry name" value="CYCLIC DI-GMP PHOSPHODIESTERASE PDEF"/>
    <property type="match status" value="1"/>
</dbReference>
<dbReference type="InterPro" id="IPR001633">
    <property type="entry name" value="EAL_dom"/>
</dbReference>
<dbReference type="Gene3D" id="3.30.70.270">
    <property type="match status" value="1"/>
</dbReference>
<feature type="domain" description="EAL" evidence="1">
    <location>
        <begin position="336"/>
        <end position="599"/>
    </location>
</feature>
<dbReference type="SMART" id="SM00052">
    <property type="entry name" value="EAL"/>
    <property type="match status" value="1"/>
</dbReference>
<dbReference type="SUPFAM" id="SSF55073">
    <property type="entry name" value="Nucleotide cyclase"/>
    <property type="match status" value="1"/>
</dbReference>
<dbReference type="InterPro" id="IPR050706">
    <property type="entry name" value="Cyclic-di-GMP_PDE-like"/>
</dbReference>
<dbReference type="InterPro" id="IPR000160">
    <property type="entry name" value="GGDEF_dom"/>
</dbReference>
<name>A0ABQ4DZL3_9ACTN</name>
<dbReference type="NCBIfam" id="TIGR00254">
    <property type="entry name" value="GGDEF"/>
    <property type="match status" value="1"/>
</dbReference>
<dbReference type="Gene3D" id="3.20.20.450">
    <property type="entry name" value="EAL domain"/>
    <property type="match status" value="1"/>
</dbReference>
<dbReference type="PROSITE" id="PS50887">
    <property type="entry name" value="GGDEF"/>
    <property type="match status" value="1"/>
</dbReference>
<dbReference type="Pfam" id="PF00990">
    <property type="entry name" value="GGDEF"/>
    <property type="match status" value="1"/>
</dbReference>
<dbReference type="InterPro" id="IPR029787">
    <property type="entry name" value="Nucleotide_cyclase"/>
</dbReference>
<gene>
    <name evidence="3" type="ORF">Pen02_28120</name>
</gene>
<dbReference type="PANTHER" id="PTHR33121:SF70">
    <property type="entry name" value="SIGNALING PROTEIN YKOW"/>
    <property type="match status" value="1"/>
</dbReference>
<dbReference type="Proteomes" id="UP000646749">
    <property type="component" value="Unassembled WGS sequence"/>
</dbReference>
<dbReference type="SUPFAM" id="SSF141868">
    <property type="entry name" value="EAL domain-like"/>
    <property type="match status" value="1"/>
</dbReference>
<dbReference type="SMART" id="SM00267">
    <property type="entry name" value="GGDEF"/>
    <property type="match status" value="1"/>
</dbReference>
<reference evidence="3 4" key="1">
    <citation type="submission" date="2021-01" db="EMBL/GenBank/DDBJ databases">
        <title>Whole genome shotgun sequence of Plantactinospora endophytica NBRC 110450.</title>
        <authorList>
            <person name="Komaki H."/>
            <person name="Tamura T."/>
        </authorList>
    </citation>
    <scope>NUCLEOTIDE SEQUENCE [LARGE SCALE GENOMIC DNA]</scope>
    <source>
        <strain evidence="3 4">NBRC 110450</strain>
    </source>
</reference>
<accession>A0ABQ4DZL3</accession>
<dbReference type="CDD" id="cd01949">
    <property type="entry name" value="GGDEF"/>
    <property type="match status" value="1"/>
</dbReference>
<sequence length="600" mass="64456">MTGHRDAGSPEDRYRHGLDTFARAWAKALHRAHYVPISAAERYRIVRSLAERLVGGLFAEPPDPTAGIGVGKDLVAAGFASPDALGRTIAILNTRLAADLGLPADAAMPIRLTALLEGLAAGFTAAVHDRSLDAQDAVRLAALAAQTRAEQALRANEARFRHLATHDAWTDLPNRTLFVERLDRVLATGPPSRRVGMCCINLDEFATVNDILGHDVGDRLLAATADRLRALAEPAGHLVARFDSDQFAILIEGTTCAEDAVKVADQALNALAEPFHIDNTEIPVTASAGVAERSVGSGDTAELIRATQIALHWAKADGKARWALFAHERSAADAERYRLSAAMPAALRHGEFALAYQPLVDLRDGHIAGVEALARWHHPRLGVLGAGQFIELAEHTGLIVPLGHRLLEQACQQASTWQQDGYGLYVNVNIAVRQLHQTGLVASVAQILDRTGLAPYRLQLEVTEHAVIELTDPIRATLAALVELGVRIVIDDFGTGYANLANLRTLPLRGLKLDGSFTRPAPRIGKPPPPAVRQPDDTAFLATVVALGHTLGLTVTAEGIETASQARRMRAAGCDTGQGWYFGRPASPGEITRRVADERR</sequence>
<evidence type="ECO:0008006" key="5">
    <source>
        <dbReference type="Google" id="ProtNLM"/>
    </source>
</evidence>
<feature type="domain" description="GGDEF" evidence="2">
    <location>
        <begin position="193"/>
        <end position="327"/>
    </location>
</feature>